<gene>
    <name evidence="1" type="ORF">ACFOSH_35505</name>
</gene>
<proteinExistence type="predicted"/>
<dbReference type="Proteomes" id="UP001595645">
    <property type="component" value="Unassembled WGS sequence"/>
</dbReference>
<name>A0ABV7PB49_9PSEU</name>
<organism evidence="1 2">
    <name type="scientific">Amycolatopsis speibonae</name>
    <dbReference type="NCBI Taxonomy" id="1450224"/>
    <lineage>
        <taxon>Bacteria</taxon>
        <taxon>Bacillati</taxon>
        <taxon>Actinomycetota</taxon>
        <taxon>Actinomycetes</taxon>
        <taxon>Pseudonocardiales</taxon>
        <taxon>Pseudonocardiaceae</taxon>
        <taxon>Amycolatopsis</taxon>
    </lineage>
</organism>
<sequence length="50" mass="5495">MSSFLGKAAKAYREVEHTKLDALKVDPGLDPITTDPVSVGPIWWPRSSAR</sequence>
<accession>A0ABV7PB49</accession>
<evidence type="ECO:0000313" key="2">
    <source>
        <dbReference type="Proteomes" id="UP001595645"/>
    </source>
</evidence>
<comment type="caution">
    <text evidence="1">The sequence shown here is derived from an EMBL/GenBank/DDBJ whole genome shotgun (WGS) entry which is preliminary data.</text>
</comment>
<dbReference type="EMBL" id="JBHRWK010000073">
    <property type="protein sequence ID" value="MFC3454771.1"/>
    <property type="molecule type" value="Genomic_DNA"/>
</dbReference>
<keyword evidence="2" id="KW-1185">Reference proteome</keyword>
<protein>
    <submittedName>
        <fullName evidence="1">Uncharacterized protein</fullName>
    </submittedName>
</protein>
<dbReference type="RefSeq" id="WP_378244582.1">
    <property type="nucleotide sequence ID" value="NZ_JBHRWK010000073.1"/>
</dbReference>
<evidence type="ECO:0000313" key="1">
    <source>
        <dbReference type="EMBL" id="MFC3454771.1"/>
    </source>
</evidence>
<reference evidence="2" key="1">
    <citation type="journal article" date="2019" name="Int. J. Syst. Evol. Microbiol.">
        <title>The Global Catalogue of Microorganisms (GCM) 10K type strain sequencing project: providing services to taxonomists for standard genome sequencing and annotation.</title>
        <authorList>
            <consortium name="The Broad Institute Genomics Platform"/>
            <consortium name="The Broad Institute Genome Sequencing Center for Infectious Disease"/>
            <person name="Wu L."/>
            <person name="Ma J."/>
        </authorList>
    </citation>
    <scope>NUCLEOTIDE SEQUENCE [LARGE SCALE GENOMIC DNA]</scope>
    <source>
        <strain evidence="2">CGMCC 4.7676</strain>
    </source>
</reference>